<reference evidence="1 2" key="1">
    <citation type="submission" date="2007-08" db="EMBL/GenBank/DDBJ databases">
        <authorList>
            <consortium name="The Vibrio harveyi Genome Sequencing Project"/>
            <person name="Bassler B."/>
            <person name="Clifton S.W."/>
            <person name="Fulton L."/>
            <person name="Delehaunty K."/>
            <person name="Fronick C."/>
            <person name="Harrison M."/>
            <person name="Markivic C."/>
            <person name="Fulton R."/>
            <person name="Tin-Wollam A.-M."/>
            <person name="Shah N."/>
            <person name="Pepin K."/>
            <person name="Nash W."/>
            <person name="Thiruvilangam P."/>
            <person name="Bhonagiri V."/>
            <person name="Waters C."/>
            <person name="Tu K.C."/>
            <person name="Irgon J."/>
            <person name="Wilson R.K."/>
        </authorList>
    </citation>
    <scope>NUCLEOTIDE SEQUENCE [LARGE SCALE GENOMIC DNA]</scope>
    <source>
        <strain evidence="2">ATCC BAA-1116 / BB120</strain>
    </source>
</reference>
<proteinExistence type="predicted"/>
<gene>
    <name evidence="1" type="ordered locus">VIBHAR_06543</name>
</gene>
<dbReference type="Proteomes" id="UP000008152">
    <property type="component" value="Chromosome II"/>
</dbReference>
<dbReference type="KEGG" id="vha:VIBHAR_06543"/>
<organism evidence="1 2">
    <name type="scientific">Vibrio campbellii (strain ATCC BAA-1116)</name>
    <dbReference type="NCBI Taxonomy" id="2902295"/>
    <lineage>
        <taxon>Bacteria</taxon>
        <taxon>Pseudomonadati</taxon>
        <taxon>Pseudomonadota</taxon>
        <taxon>Gammaproteobacteria</taxon>
        <taxon>Vibrionales</taxon>
        <taxon>Vibrionaceae</taxon>
        <taxon>Vibrio</taxon>
    </lineage>
</organism>
<protein>
    <submittedName>
        <fullName evidence="1">Uncharacterized protein</fullName>
    </submittedName>
</protein>
<dbReference type="PATRIC" id="fig|338187.36.peg.5393"/>
<dbReference type="EMBL" id="CP000790">
    <property type="protein sequence ID" value="ABU74434.1"/>
    <property type="molecule type" value="Genomic_DNA"/>
</dbReference>
<evidence type="ECO:0000313" key="2">
    <source>
        <dbReference type="Proteomes" id="UP000008152"/>
    </source>
</evidence>
<accession>A7N4T4</accession>
<dbReference type="AlphaFoldDB" id="A7N4T4"/>
<name>A7N4T4_VIBC1</name>
<evidence type="ECO:0000313" key="1">
    <source>
        <dbReference type="EMBL" id="ABU74434.1"/>
    </source>
</evidence>
<sequence>MTLVSSQRQPCCSICQPIYGLAFLCLLIEDGALKLGIE</sequence>